<feature type="domain" description="Tudor" evidence="2">
    <location>
        <begin position="298"/>
        <end position="357"/>
    </location>
</feature>
<accession>A0A1X7VFX7</accession>
<feature type="domain" description="Tudor" evidence="2">
    <location>
        <begin position="1643"/>
        <end position="1701"/>
    </location>
</feature>
<evidence type="ECO:0000313" key="3">
    <source>
        <dbReference type="EnsemblMetazoa" id="Aqu2.1.39195_001"/>
    </source>
</evidence>
<feature type="compositionally biased region" description="Basic and acidic residues" evidence="1">
    <location>
        <begin position="2525"/>
        <end position="2550"/>
    </location>
</feature>
<feature type="compositionally biased region" description="Low complexity" evidence="1">
    <location>
        <begin position="887"/>
        <end position="912"/>
    </location>
</feature>
<dbReference type="EnsemblMetazoa" id="XM_003384318.2">
    <property type="protein sequence ID" value="XP_003384366.1"/>
    <property type="gene ID" value="LOC100635893"/>
</dbReference>
<feature type="domain" description="Tudor" evidence="2">
    <location>
        <begin position="58"/>
        <end position="117"/>
    </location>
</feature>
<feature type="compositionally biased region" description="Polar residues" evidence="1">
    <location>
        <begin position="2483"/>
        <end position="2496"/>
    </location>
</feature>
<feature type="compositionally biased region" description="Acidic residues" evidence="1">
    <location>
        <begin position="2581"/>
        <end position="2596"/>
    </location>
</feature>
<feature type="compositionally biased region" description="Low complexity" evidence="1">
    <location>
        <begin position="1118"/>
        <end position="1127"/>
    </location>
</feature>
<dbReference type="eggNOG" id="KOG2039">
    <property type="taxonomic scope" value="Eukaryota"/>
</dbReference>
<dbReference type="eggNOG" id="KOG2279">
    <property type="taxonomic scope" value="Eukaryota"/>
</dbReference>
<feature type="domain" description="Tudor" evidence="2">
    <location>
        <begin position="1825"/>
        <end position="1892"/>
    </location>
</feature>
<feature type="region of interest" description="Disordered" evidence="1">
    <location>
        <begin position="2483"/>
        <end position="2621"/>
    </location>
</feature>
<name>A0A1X7VFX7_AMPQE</name>
<dbReference type="Pfam" id="PF00567">
    <property type="entry name" value="TUDOR"/>
    <property type="match status" value="11"/>
</dbReference>
<feature type="compositionally biased region" description="Basic and acidic residues" evidence="1">
    <location>
        <begin position="443"/>
        <end position="455"/>
    </location>
</feature>
<feature type="region of interest" description="Disordered" evidence="1">
    <location>
        <begin position="430"/>
        <end position="474"/>
    </location>
</feature>
<feature type="domain" description="Tudor" evidence="2">
    <location>
        <begin position="2846"/>
        <end position="2904"/>
    </location>
</feature>
<proteinExistence type="predicted"/>
<dbReference type="EnsemblMetazoa" id="Aqu2.1.39195_001">
    <property type="protein sequence ID" value="Aqu2.1.39195_001"/>
    <property type="gene ID" value="Aqu2.1.39195"/>
</dbReference>
<dbReference type="OrthoDB" id="341421at2759"/>
<feature type="domain" description="Tudor" evidence="2">
    <location>
        <begin position="2286"/>
        <end position="2345"/>
    </location>
</feature>
<dbReference type="KEGG" id="aqu:100635893"/>
<dbReference type="InterPro" id="IPR035437">
    <property type="entry name" value="SNase_OB-fold_sf"/>
</dbReference>
<dbReference type="Gene3D" id="2.40.50.90">
    <property type="match status" value="8"/>
</dbReference>
<dbReference type="STRING" id="400682.A0A1X7VFX7"/>
<dbReference type="Gene3D" id="2.30.30.140">
    <property type="match status" value="11"/>
</dbReference>
<keyword evidence="4" id="KW-1185">Reference proteome</keyword>
<dbReference type="InParanoid" id="A0A1X7VFX7"/>
<dbReference type="InterPro" id="IPR002999">
    <property type="entry name" value="Tudor"/>
</dbReference>
<feature type="domain" description="Tudor" evidence="2">
    <location>
        <begin position="535"/>
        <end position="596"/>
    </location>
</feature>
<feature type="compositionally biased region" description="Basic and acidic residues" evidence="1">
    <location>
        <begin position="916"/>
        <end position="1110"/>
    </location>
</feature>
<protein>
    <recommendedName>
        <fullName evidence="2">Tudor domain-containing protein</fullName>
    </recommendedName>
</protein>
<feature type="compositionally biased region" description="Polar residues" evidence="1">
    <location>
        <begin position="876"/>
        <end position="885"/>
    </location>
</feature>
<dbReference type="Proteomes" id="UP000007879">
    <property type="component" value="Unassembled WGS sequence"/>
</dbReference>
<dbReference type="OMA" id="GYPCCAK"/>
<feature type="region of interest" description="Disordered" evidence="1">
    <location>
        <begin position="876"/>
        <end position="1144"/>
    </location>
</feature>
<dbReference type="FunFam" id="2.30.30.140:FF:000018">
    <property type="entry name" value="Serine/threonine-protein kinase 31"/>
    <property type="match status" value="5"/>
</dbReference>
<feature type="compositionally biased region" description="Low complexity" evidence="1">
    <location>
        <begin position="2556"/>
        <end position="2580"/>
    </location>
</feature>
<dbReference type="InterPro" id="IPR050621">
    <property type="entry name" value="Tudor_domain_containing"/>
</dbReference>
<reference evidence="4" key="1">
    <citation type="journal article" date="2010" name="Nature">
        <title>The Amphimedon queenslandica genome and the evolution of animal complexity.</title>
        <authorList>
            <person name="Srivastava M."/>
            <person name="Simakov O."/>
            <person name="Chapman J."/>
            <person name="Fahey B."/>
            <person name="Gauthier M.E."/>
            <person name="Mitros T."/>
            <person name="Richards G.S."/>
            <person name="Conaco C."/>
            <person name="Dacre M."/>
            <person name="Hellsten U."/>
            <person name="Larroux C."/>
            <person name="Putnam N.H."/>
            <person name="Stanke M."/>
            <person name="Adamska M."/>
            <person name="Darling A."/>
            <person name="Degnan S.M."/>
            <person name="Oakley T.H."/>
            <person name="Plachetzki D.C."/>
            <person name="Zhai Y."/>
            <person name="Adamski M."/>
            <person name="Calcino A."/>
            <person name="Cummins S.F."/>
            <person name="Goodstein D.M."/>
            <person name="Harris C."/>
            <person name="Jackson D.J."/>
            <person name="Leys S.P."/>
            <person name="Shu S."/>
            <person name="Woodcroft B.J."/>
            <person name="Vervoort M."/>
            <person name="Kosik K.S."/>
            <person name="Manning G."/>
            <person name="Degnan B.M."/>
            <person name="Rokhsar D.S."/>
        </authorList>
    </citation>
    <scope>NUCLEOTIDE SEQUENCE [LARGE SCALE GENOMIC DNA]</scope>
</reference>
<evidence type="ECO:0000259" key="2">
    <source>
        <dbReference type="PROSITE" id="PS50304"/>
    </source>
</evidence>
<reference evidence="3" key="2">
    <citation type="submission" date="2017-05" db="UniProtKB">
        <authorList>
            <consortium name="EnsemblMetazoa"/>
        </authorList>
    </citation>
    <scope>IDENTIFICATION</scope>
</reference>
<evidence type="ECO:0000256" key="1">
    <source>
        <dbReference type="SAM" id="MobiDB-lite"/>
    </source>
</evidence>
<sequence>MSQLISYHTKRKVFVTTVAQEGLFYVHLDTPEAFDLPRLSQEIAEVVRNNLDKNRSFSPSVGAKCFAQSLLDNTWYRSLVMSLDSPTTYSLYYLDYGYTEANVPVSRLFPHISKFFEMPYQAVQCQLANFVPKDGVWTEEVVAALSDNINMQEVPALFWGECPDYASFLTEHDVPCYLTTLYWEESSDYTVAEEMVSMAMGTHPEESPEKMLSVPKSKLIKKPLATPPTESEATPTGSKYAYLSFEIGLEYKIYISHAESPDVVWGQFSDRTDELNQLVIDLQSGLSANKVQILEGGLLAPGEPCCVRYSDGNWCRGLIDEWDEASFIAKVLYVDYGNTESVEVSAIFSMPRQFFKVPAQAVSFSMAGIRPVSDKWSPEAIACFEELYTDVELLAVIKGQDEDGYPSVELKDVALGQSLGDILIQEGHAISIEPRSPPDTSNIEEKRDNSVDKQPTKTASPIKSSPTMTPTKKPSFNPFREAVVPVQSPLSVSVPYIVTLDKFYCQINDHLDELNKLSTLIGQYAVSPDAEKIPVARKNLPVLAKSSEDDNWYRARLCPPEEGGESKWSVDFVDYGNSELVNLDHVRVIPESFLRLPIQAFECSYCDIDPSLVENDEIINSFFDMVAATPTTCMASRLEKREGRSVYSVQFFIKGKDIMTELISNSKTAGSLSSGCGQKVSTQSTSNDIPRLTLVTDRPVSVVISNIESPLGFSCQLEENSNSLSLLVSQMTEHYNDPSTPTKPVKPVPGTCCAALFDQDSLWYRGRILCVDGSDSIEILFIDYGNKELIMLKNTRDLLSKYLSLPIQAVSCSLTGIKEDVITDDLITYFQDQCLDNQYQCQFKLSDAVSSVSCQLVDPMSGVSVTDLILKSIDSNTKSDTSPCTSEPPSSKPSGSHSSRSDRSSPSGSQKSYESITRDKGRNETGFRDSVKEPSFDSRQRDTSRESTSRRERYRSDEENRERRDAPSSFDSRQRDTSRESTSRRERYRSDEENRERRDAPSSFDSRQRDTSCESTPRRERYRSDEENRERRDAPSSFDSRQRDTSRESTSRRERYRSDEENRERRDVPFKRSESYRDERRSSDYSSRRERSRDGSFESTRRRDESSGRDYHHKRNNSESSQSSYRSGAQDVIDPFRPSLSSPMSGRVSHFVSPLEFYVQPSWNAQKLASTMSSIACFYGDEKRGAVFTDPTTGSYCCALIGDKLQRCKVTEVLPDGSVRVFCLDEGSTHLISSICEEFYVLERQFYYLFSQAVRCSLADFKNLAAEEVSKLSNEIRSAILGRNVEVTFRTDRHGDCYEVDLSVKQSLTEVLSSKRTSTATKGNTEISKVPSTELTAPPFQLLSTGQEEEAMILSISSIGSIYVQLLSSEESMTELTAGIETFMKNPAPHVNLGTNILKVGGIVLGKFTEDDSWYRAIITALSGGTVSLFYFDYGNQEDVPVNRVHPISPSLSSFPRQSIECALEGMEDLAPSGKDFKNMESELFEASCTISVVKCNETNGLHIVRIKLAEGSCDLIEWVLNNGYYTRKPATQTSTATPQGNIERNITAPLGNNEAAAIVTDKKPPGKDGILSQRESERLIKSYPVSVGESLSVYLSYQEDEADDGRKRVWVTPAVQSVELEALRDQLEEEYSSIEADQLIPNPKTGQTCCAKYSADGKWYRALVLAPPSPSILVLFVDYGNTDIVSEVFVLKNELRSLPMSAICCRLESSTEAIEWDEPLSFQFLSQEELPTSCLPLWNVQVTQITSSSVSERCPSPLQRPPSPLKESSIPMLQVKTGEKYEVYISHSESPSLFYCQLVKESQDLDELMAHIADFYTDKFLHLEPEIGSYCAAKYNKNNSWYRAQIIEVIPRSGEEVGETPDVKVLFVDYGNEEVVSPSNMIQKLDCQFTHLPCQALPCSLLSSVRESFTEEQLEAFFSLNFDEDSFTIHLKSLLPSSEWHVELSDQQGTTLNELFTSPSGSPRLPLVGGETTPTYYLPQYQPGSTVDVFVTCVNSPDNFYCQPLGLASQLEELMSTISEFMSSVQAPKPSPLETLEPGQTCLARYSDDSEWYRGQIDSVNIPERKIFVRYVDYGNLFVLDESKVVPLPPQFLSVPVQALHCSVMKPGGEHEDGHKVTPTISERFIRTVKEEEQYVLTVLSSSDSKYFVDVYVGSQKVNFSFLDTMSSPLNTSSRDDELSKDLEISPFHSTDGGAENLLLKMSKSPTTDLEESEEDSTATGEPLIHAPCHLSLVAGETLQVNVVYVKDPSLFYIQRVDCYAELESLSNEIAQYCADCAGQLYQKSYQSGDFVLAQYESDVTWYRAHVLEQVSVDSFLVRFIDYGNKETVTSKNMIMCPGNFLELPVQAIAVSLAQVPSREGWPDEYSKCIVELTEGKELQATVVLPGRQNIPASVSLLDPETGLDIASKVLEELDKECEEGGAPDSKLLLQEGEPISQQDQSSVSVEGSKEGESPSSFDGEDLGTKIETLREKLELVCIKENSSSKIPQESLSQANNNNNTNEGVAKEPTDEMPSTDIVENVEENSKDESNVHVGVKEEELEDVEHKDDDDVVPELSLEGSELEAEQTGNAIETEATAIEQEEEGDEDKEGDLNTDELSNPQEPVDADIPDNVTTPEGAANDEDMNIEEAHIVADICQPNLKEVAPESMDPPKTDEGASILRQYGRINLSGDATGGFSDLKSEATSQLQQTEGASIINTIDTEAADSCTSVQADVDTSETTCLPKTDSTVTIETDQSLKSESLLSTESAAGLQLESATTATKMEHNAEPSASADITESTAAPNEVSLPTLEVGSQYKVFIVSIDSPYDFICHLSGYDPVIEAVSSLLSDIYQFAPEGQYTISNEELVVGQLVCAQFSEDDSYYRARVLHKIDKDYEVEYLDYGNQEVVPLTRIFKLHPQLLTSCYPPFALHCSLSDLPAERKEDEEEIGRLVDAMKGLISEDEPTLMEVVSRPPPGKDYENYEVKLFSRNESVCGEGMETINASISQLLETGSYNSVPGHQKGTKEVVLNERVQMNGSTHLSDIDLNIPIDSKTKGHTTACVEGSNST</sequence>
<feature type="domain" description="Tudor" evidence="2">
    <location>
        <begin position="1397"/>
        <end position="1455"/>
    </location>
</feature>
<organism evidence="3">
    <name type="scientific">Amphimedon queenslandica</name>
    <name type="common">Sponge</name>
    <dbReference type="NCBI Taxonomy" id="400682"/>
    <lineage>
        <taxon>Eukaryota</taxon>
        <taxon>Metazoa</taxon>
        <taxon>Porifera</taxon>
        <taxon>Demospongiae</taxon>
        <taxon>Heteroscleromorpha</taxon>
        <taxon>Haplosclerida</taxon>
        <taxon>Niphatidae</taxon>
        <taxon>Amphimedon</taxon>
    </lineage>
</organism>
<dbReference type="PANTHER" id="PTHR22948">
    <property type="entry name" value="TUDOR DOMAIN CONTAINING PROTEIN"/>
    <property type="match status" value="1"/>
</dbReference>
<dbReference type="SUPFAM" id="SSF63748">
    <property type="entry name" value="Tudor/PWWP/MBT"/>
    <property type="match status" value="11"/>
</dbReference>
<feature type="region of interest" description="Disordered" evidence="1">
    <location>
        <begin position="2434"/>
        <end position="2465"/>
    </location>
</feature>
<dbReference type="SUPFAM" id="SSF50199">
    <property type="entry name" value="Staphylococcal nuclease"/>
    <property type="match status" value="1"/>
</dbReference>
<feature type="domain" description="Tudor" evidence="2">
    <location>
        <begin position="746"/>
        <end position="805"/>
    </location>
</feature>
<evidence type="ECO:0000313" key="4">
    <source>
        <dbReference type="Proteomes" id="UP000007879"/>
    </source>
</evidence>
<gene>
    <name evidence="3" type="primary">100635893</name>
</gene>
<dbReference type="PANTHER" id="PTHR22948:SF29">
    <property type="entry name" value="FI02030P-RELATED"/>
    <property type="match status" value="1"/>
</dbReference>
<dbReference type="SMART" id="SM00333">
    <property type="entry name" value="TUDOR"/>
    <property type="match status" value="11"/>
</dbReference>
<feature type="domain" description="Tudor" evidence="2">
    <location>
        <begin position="2036"/>
        <end position="2096"/>
    </location>
</feature>
<dbReference type="PROSITE" id="PS50304">
    <property type="entry name" value="TUDOR"/>
    <property type="match status" value="10"/>
</dbReference>
<feature type="compositionally biased region" description="Polar residues" evidence="1">
    <location>
        <begin position="456"/>
        <end position="474"/>
    </location>
</feature>